<gene>
    <name evidence="1" type="ORF">FKW44_015885</name>
</gene>
<dbReference type="Proteomes" id="UP000595437">
    <property type="component" value="Chromosome 10"/>
</dbReference>
<proteinExistence type="predicted"/>
<dbReference type="AlphaFoldDB" id="A0A7T8H117"/>
<evidence type="ECO:0000313" key="2">
    <source>
        <dbReference type="Proteomes" id="UP000595437"/>
    </source>
</evidence>
<reference evidence="2" key="1">
    <citation type="submission" date="2021-01" db="EMBL/GenBank/DDBJ databases">
        <title>Caligus Genome Assembly.</title>
        <authorList>
            <person name="Gallardo-Escarate C."/>
        </authorList>
    </citation>
    <scope>NUCLEOTIDE SEQUENCE [LARGE SCALE GENOMIC DNA]</scope>
</reference>
<sequence length="113" mass="12900">MKNDPLSIFSLELKCMGLEGLNIGRIDTLVNFKEHVIFSIGSKSKIKLRRAHLVPLNGQSAADSKFLLRRHAIHLYCHVVSKGSSIKVFQTFSTRFRPKPHDEVEDVIFCQTY</sequence>
<dbReference type="EMBL" id="CP045899">
    <property type="protein sequence ID" value="QQP41488.1"/>
    <property type="molecule type" value="Genomic_DNA"/>
</dbReference>
<accession>A0A7T8H117</accession>
<evidence type="ECO:0000313" key="1">
    <source>
        <dbReference type="EMBL" id="QQP41488.1"/>
    </source>
</evidence>
<protein>
    <submittedName>
        <fullName evidence="1">Uncharacterized protein</fullName>
    </submittedName>
</protein>
<name>A0A7T8H117_CALRO</name>
<organism evidence="1 2">
    <name type="scientific">Caligus rogercresseyi</name>
    <name type="common">Sea louse</name>
    <dbReference type="NCBI Taxonomy" id="217165"/>
    <lineage>
        <taxon>Eukaryota</taxon>
        <taxon>Metazoa</taxon>
        <taxon>Ecdysozoa</taxon>
        <taxon>Arthropoda</taxon>
        <taxon>Crustacea</taxon>
        <taxon>Multicrustacea</taxon>
        <taxon>Hexanauplia</taxon>
        <taxon>Copepoda</taxon>
        <taxon>Siphonostomatoida</taxon>
        <taxon>Caligidae</taxon>
        <taxon>Caligus</taxon>
    </lineage>
</organism>
<keyword evidence="2" id="KW-1185">Reference proteome</keyword>